<feature type="region of interest" description="Disordered" evidence="1">
    <location>
        <begin position="184"/>
        <end position="210"/>
    </location>
</feature>
<dbReference type="EMBL" id="UYJE01003555">
    <property type="protein sequence ID" value="VDI20273.1"/>
    <property type="molecule type" value="Genomic_DNA"/>
</dbReference>
<proteinExistence type="predicted"/>
<dbReference type="OrthoDB" id="6088010at2759"/>
<protein>
    <submittedName>
        <fullName evidence="2">Uncharacterized protein</fullName>
    </submittedName>
</protein>
<feature type="compositionally biased region" description="Basic residues" evidence="1">
    <location>
        <begin position="188"/>
        <end position="200"/>
    </location>
</feature>
<dbReference type="AlphaFoldDB" id="A0A8B6DK23"/>
<evidence type="ECO:0000256" key="1">
    <source>
        <dbReference type="SAM" id="MobiDB-lite"/>
    </source>
</evidence>
<name>A0A8B6DK23_MYTGA</name>
<keyword evidence="3" id="KW-1185">Reference proteome</keyword>
<comment type="caution">
    <text evidence="2">The sequence shown here is derived from an EMBL/GenBank/DDBJ whole genome shotgun (WGS) entry which is preliminary data.</text>
</comment>
<sequence>MKGRRYRDSSYKRTMKPSYKIRSTDFIIDSFELDTSNEVRKGRYRKVLFNIPGYTFKDVLKLRNAFYRKGEYMILSKHNKGKVLRVFFVFKANESKKYFINCFRTRCKFYKVSKKYVTDLINFCVVGSDIYEEFGCSRRINRGRRNDLINAIEDMKNGVDNRKMYRKYKGTWRRYRKYIRTSAENEKRRKQIRKRQKQRLQTKLNSRTFK</sequence>
<dbReference type="Proteomes" id="UP000596742">
    <property type="component" value="Unassembled WGS sequence"/>
</dbReference>
<reference evidence="2" key="1">
    <citation type="submission" date="2018-11" db="EMBL/GenBank/DDBJ databases">
        <authorList>
            <person name="Alioto T."/>
            <person name="Alioto T."/>
        </authorList>
    </citation>
    <scope>NUCLEOTIDE SEQUENCE</scope>
</reference>
<accession>A0A8B6DK23</accession>
<evidence type="ECO:0000313" key="2">
    <source>
        <dbReference type="EMBL" id="VDI20273.1"/>
    </source>
</evidence>
<gene>
    <name evidence="2" type="ORF">MGAL_10B044909</name>
</gene>
<organism evidence="2 3">
    <name type="scientific">Mytilus galloprovincialis</name>
    <name type="common">Mediterranean mussel</name>
    <dbReference type="NCBI Taxonomy" id="29158"/>
    <lineage>
        <taxon>Eukaryota</taxon>
        <taxon>Metazoa</taxon>
        <taxon>Spiralia</taxon>
        <taxon>Lophotrochozoa</taxon>
        <taxon>Mollusca</taxon>
        <taxon>Bivalvia</taxon>
        <taxon>Autobranchia</taxon>
        <taxon>Pteriomorphia</taxon>
        <taxon>Mytilida</taxon>
        <taxon>Mytiloidea</taxon>
        <taxon>Mytilidae</taxon>
        <taxon>Mytilinae</taxon>
        <taxon>Mytilus</taxon>
    </lineage>
</organism>
<evidence type="ECO:0000313" key="3">
    <source>
        <dbReference type="Proteomes" id="UP000596742"/>
    </source>
</evidence>